<evidence type="ECO:0000313" key="3">
    <source>
        <dbReference type="Proteomes" id="UP001055429"/>
    </source>
</evidence>
<keyword evidence="2" id="KW-0648">Protein biosynthesis</keyword>
<reference evidence="2" key="1">
    <citation type="submission" date="2022-05" db="EMBL/GenBank/DDBJ databases">
        <title>Brevundimonas albigilva TT17 genome sequence.</title>
        <authorList>
            <person name="Lee K."/>
            <person name="Son H."/>
        </authorList>
    </citation>
    <scope>NUCLEOTIDE SEQUENCE</scope>
    <source>
        <strain evidence="2">TT17</strain>
    </source>
</reference>
<dbReference type="Pfam" id="PF01272">
    <property type="entry name" value="GreA_GreB"/>
    <property type="match status" value="1"/>
</dbReference>
<evidence type="ECO:0000313" key="2">
    <source>
        <dbReference type="EMBL" id="URI14934.1"/>
    </source>
</evidence>
<dbReference type="InterPro" id="IPR036953">
    <property type="entry name" value="GreA/GreB_C_sf"/>
</dbReference>
<feature type="domain" description="Transcription elongation factor GreA/GreB C-terminal" evidence="1">
    <location>
        <begin position="65"/>
        <end position="131"/>
    </location>
</feature>
<dbReference type="Proteomes" id="UP001055429">
    <property type="component" value="Chromosome"/>
</dbReference>
<sequence>MTSTASPATPARPDVFLSVEDHQTLSRLVGDMPAEGVAGLLQQELDRAIVCEPGERPAGAAPLHRWLHYVDGRSPQTRRIQIVLPHEADIDAGKVSVLSHVGAGLIGLVEGRTIAWTDPSGAERSLTPVMIEDPEGPVDP</sequence>
<dbReference type="RefSeq" id="WP_250201754.1">
    <property type="nucleotide sequence ID" value="NZ_CP097649.1"/>
</dbReference>
<name>A0ABY4SPE1_9CAUL</name>
<dbReference type="SUPFAM" id="SSF54534">
    <property type="entry name" value="FKBP-like"/>
    <property type="match status" value="1"/>
</dbReference>
<organism evidence="2 3">
    <name type="scientific">Brevundimonas albigilva</name>
    <dbReference type="NCBI Taxonomy" id="1312364"/>
    <lineage>
        <taxon>Bacteria</taxon>
        <taxon>Pseudomonadati</taxon>
        <taxon>Pseudomonadota</taxon>
        <taxon>Alphaproteobacteria</taxon>
        <taxon>Caulobacterales</taxon>
        <taxon>Caulobacteraceae</taxon>
        <taxon>Brevundimonas</taxon>
    </lineage>
</organism>
<dbReference type="InterPro" id="IPR001437">
    <property type="entry name" value="Tscrpt_elong_fac_GreA/B_C"/>
</dbReference>
<gene>
    <name evidence="2" type="ORF">M8231_14170</name>
</gene>
<protein>
    <submittedName>
        <fullName evidence="2">GreA/GreB family elongation factor</fullName>
    </submittedName>
</protein>
<proteinExistence type="predicted"/>
<dbReference type="EMBL" id="CP097649">
    <property type="protein sequence ID" value="URI14934.1"/>
    <property type="molecule type" value="Genomic_DNA"/>
</dbReference>
<keyword evidence="2" id="KW-0251">Elongation factor</keyword>
<evidence type="ECO:0000259" key="1">
    <source>
        <dbReference type="Pfam" id="PF01272"/>
    </source>
</evidence>
<accession>A0ABY4SPE1</accession>
<keyword evidence="3" id="KW-1185">Reference proteome</keyword>
<dbReference type="Gene3D" id="3.10.50.30">
    <property type="entry name" value="Transcription elongation factor, GreA/GreB, C-terminal domain"/>
    <property type="match status" value="1"/>
</dbReference>
<dbReference type="GO" id="GO:0003746">
    <property type="term" value="F:translation elongation factor activity"/>
    <property type="evidence" value="ECO:0007669"/>
    <property type="project" value="UniProtKB-KW"/>
</dbReference>